<dbReference type="PANTHER" id="PTHR37542:SF3">
    <property type="entry name" value="PRION-INHIBITION AND PROPAGATION HELO DOMAIN-CONTAINING PROTEIN"/>
    <property type="match status" value="1"/>
</dbReference>
<keyword evidence="3" id="KW-1185">Reference proteome</keyword>
<dbReference type="AlphaFoldDB" id="A0A9P4QKR1"/>
<sequence>MASCIAKAVEHWHTVNWVHQGICSHNIFLFTPRESNTKTRYDFSSPFLQGFDFSRPNAKPSLENHVEDLKYDVYRHPERQGPSREGHKKIHDLYSLGVVLLEIGTWGSAIDMIKRVTPEGRDVTKEDMFKWLKRHAKQRLAHHLGEEYQQAVMTCLNSDFGVSMDDDRNTMLANAFRERVLDKLASWKHVH</sequence>
<dbReference type="Gene3D" id="1.10.510.10">
    <property type="entry name" value="Transferase(Phosphotransferase) domain 1"/>
    <property type="match status" value="1"/>
</dbReference>
<feature type="domain" description="Protein kinase" evidence="1">
    <location>
        <begin position="1"/>
        <end position="181"/>
    </location>
</feature>
<name>A0A9P4QKR1_9PLEO</name>
<protein>
    <recommendedName>
        <fullName evidence="1">Protein kinase domain-containing protein</fullName>
    </recommendedName>
</protein>
<dbReference type="SUPFAM" id="SSF56112">
    <property type="entry name" value="Protein kinase-like (PK-like)"/>
    <property type="match status" value="1"/>
</dbReference>
<dbReference type="OrthoDB" id="1911848at2759"/>
<evidence type="ECO:0000313" key="2">
    <source>
        <dbReference type="EMBL" id="KAF2726709.1"/>
    </source>
</evidence>
<comment type="caution">
    <text evidence="2">The sequence shown here is derived from an EMBL/GenBank/DDBJ whole genome shotgun (WGS) entry which is preliminary data.</text>
</comment>
<organism evidence="2 3">
    <name type="scientific">Polyplosphaeria fusca</name>
    <dbReference type="NCBI Taxonomy" id="682080"/>
    <lineage>
        <taxon>Eukaryota</taxon>
        <taxon>Fungi</taxon>
        <taxon>Dikarya</taxon>
        <taxon>Ascomycota</taxon>
        <taxon>Pezizomycotina</taxon>
        <taxon>Dothideomycetes</taxon>
        <taxon>Pleosporomycetidae</taxon>
        <taxon>Pleosporales</taxon>
        <taxon>Tetraplosphaeriaceae</taxon>
        <taxon>Polyplosphaeria</taxon>
    </lineage>
</organism>
<gene>
    <name evidence="2" type="ORF">EJ04DRAFT_452812</name>
</gene>
<dbReference type="InterPro" id="IPR011009">
    <property type="entry name" value="Kinase-like_dom_sf"/>
</dbReference>
<reference evidence="2" key="1">
    <citation type="journal article" date="2020" name="Stud. Mycol.">
        <title>101 Dothideomycetes genomes: a test case for predicting lifestyles and emergence of pathogens.</title>
        <authorList>
            <person name="Haridas S."/>
            <person name="Albert R."/>
            <person name="Binder M."/>
            <person name="Bloem J."/>
            <person name="Labutti K."/>
            <person name="Salamov A."/>
            <person name="Andreopoulos B."/>
            <person name="Baker S."/>
            <person name="Barry K."/>
            <person name="Bills G."/>
            <person name="Bluhm B."/>
            <person name="Cannon C."/>
            <person name="Castanera R."/>
            <person name="Culley D."/>
            <person name="Daum C."/>
            <person name="Ezra D."/>
            <person name="Gonzalez J."/>
            <person name="Henrissat B."/>
            <person name="Kuo A."/>
            <person name="Liang C."/>
            <person name="Lipzen A."/>
            <person name="Lutzoni F."/>
            <person name="Magnuson J."/>
            <person name="Mondo S."/>
            <person name="Nolan M."/>
            <person name="Ohm R."/>
            <person name="Pangilinan J."/>
            <person name="Park H.-J."/>
            <person name="Ramirez L."/>
            <person name="Alfaro M."/>
            <person name="Sun H."/>
            <person name="Tritt A."/>
            <person name="Yoshinaga Y."/>
            <person name="Zwiers L.-H."/>
            <person name="Turgeon B."/>
            <person name="Goodwin S."/>
            <person name="Spatafora J."/>
            <person name="Crous P."/>
            <person name="Grigoriev I."/>
        </authorList>
    </citation>
    <scope>NUCLEOTIDE SEQUENCE</scope>
    <source>
        <strain evidence="2">CBS 125425</strain>
    </source>
</reference>
<dbReference type="EMBL" id="ML996404">
    <property type="protein sequence ID" value="KAF2726709.1"/>
    <property type="molecule type" value="Genomic_DNA"/>
</dbReference>
<evidence type="ECO:0000313" key="3">
    <source>
        <dbReference type="Proteomes" id="UP000799444"/>
    </source>
</evidence>
<dbReference type="Proteomes" id="UP000799444">
    <property type="component" value="Unassembled WGS sequence"/>
</dbReference>
<dbReference type="Pfam" id="PF24476">
    <property type="entry name" value="DUF7580"/>
    <property type="match status" value="1"/>
</dbReference>
<dbReference type="GO" id="GO:0005524">
    <property type="term" value="F:ATP binding"/>
    <property type="evidence" value="ECO:0007669"/>
    <property type="project" value="InterPro"/>
</dbReference>
<dbReference type="PROSITE" id="PS50011">
    <property type="entry name" value="PROTEIN_KINASE_DOM"/>
    <property type="match status" value="1"/>
</dbReference>
<evidence type="ECO:0000259" key="1">
    <source>
        <dbReference type="PROSITE" id="PS50011"/>
    </source>
</evidence>
<dbReference type="GO" id="GO:0004672">
    <property type="term" value="F:protein kinase activity"/>
    <property type="evidence" value="ECO:0007669"/>
    <property type="project" value="InterPro"/>
</dbReference>
<dbReference type="InterPro" id="IPR000719">
    <property type="entry name" value="Prot_kinase_dom"/>
</dbReference>
<proteinExistence type="predicted"/>
<dbReference type="PANTHER" id="PTHR37542">
    <property type="entry name" value="HELO DOMAIN-CONTAINING PROTEIN-RELATED"/>
    <property type="match status" value="1"/>
</dbReference>
<accession>A0A9P4QKR1</accession>
<dbReference type="InterPro" id="IPR056002">
    <property type="entry name" value="DUF7580"/>
</dbReference>